<feature type="compositionally biased region" description="Basic and acidic residues" evidence="16">
    <location>
        <begin position="1371"/>
        <end position="1386"/>
    </location>
</feature>
<evidence type="ECO:0000256" key="12">
    <source>
        <dbReference type="ARBA" id="ARBA00023242"/>
    </source>
</evidence>
<keyword evidence="8" id="KW-0479">Metal-binding</keyword>
<dbReference type="InterPro" id="IPR045867">
    <property type="entry name" value="DNA-dir_RpoC_beta_prime"/>
</dbReference>
<protein>
    <recommendedName>
        <fullName evidence="15">DNA-directed RNA polymerase subunit</fullName>
        <ecNumber evidence="15">2.7.7.6</ecNumber>
    </recommendedName>
</protein>
<dbReference type="GO" id="GO:0003899">
    <property type="term" value="F:DNA-directed RNA polymerase activity"/>
    <property type="evidence" value="ECO:0007669"/>
    <property type="project" value="UniProtKB-EC"/>
</dbReference>
<dbReference type="Pfam" id="PF00623">
    <property type="entry name" value="RNA_pol_Rpb1_2"/>
    <property type="match status" value="1"/>
</dbReference>
<dbReference type="CDD" id="cd02735">
    <property type="entry name" value="RNAP_I_Rpa1_C"/>
    <property type="match status" value="1"/>
</dbReference>
<evidence type="ECO:0000256" key="6">
    <source>
        <dbReference type="ARBA" id="ARBA00022679"/>
    </source>
</evidence>
<dbReference type="Gene3D" id="1.10.150.390">
    <property type="match status" value="1"/>
</dbReference>
<keyword evidence="11 15" id="KW-0804">Transcription</keyword>
<dbReference type="InterPro" id="IPR007066">
    <property type="entry name" value="RNA_pol_Rpb1_3"/>
</dbReference>
<gene>
    <name evidence="18" type="ORF">PHYEVI_LOCUS7741</name>
</gene>
<dbReference type="InterPro" id="IPR044893">
    <property type="entry name" value="RNA_pol_Rpb1_clamp_domain"/>
</dbReference>
<feature type="domain" description="RNA polymerase N-terminal" evidence="17">
    <location>
        <begin position="286"/>
        <end position="621"/>
    </location>
</feature>
<keyword evidence="9" id="KW-0862">Zinc</keyword>
<feature type="compositionally biased region" description="Acidic residues" evidence="16">
    <location>
        <begin position="1387"/>
        <end position="1404"/>
    </location>
</feature>
<comment type="subunit">
    <text evidence="3">Component of the RNA polymerase I (Pol I) complex consisting of at least 13 subunits.</text>
</comment>
<evidence type="ECO:0000256" key="7">
    <source>
        <dbReference type="ARBA" id="ARBA00022695"/>
    </source>
</evidence>
<dbReference type="Pfam" id="PF04998">
    <property type="entry name" value="RNA_pol_Rpb1_5"/>
    <property type="match status" value="1"/>
</dbReference>
<dbReference type="Gene3D" id="6.20.50.80">
    <property type="match status" value="1"/>
</dbReference>
<dbReference type="InterPro" id="IPR006592">
    <property type="entry name" value="RNA_pol_N"/>
</dbReference>
<dbReference type="PANTHER" id="PTHR19376:SF11">
    <property type="entry name" value="DNA-DIRECTED RNA POLYMERASE I SUBUNIT RPA1"/>
    <property type="match status" value="1"/>
</dbReference>
<dbReference type="EMBL" id="OU900097">
    <property type="protein sequence ID" value="CAG9861401.1"/>
    <property type="molecule type" value="Genomic_DNA"/>
</dbReference>
<dbReference type="InterPro" id="IPR007083">
    <property type="entry name" value="RNA_pol_Rpb1_4"/>
</dbReference>
<dbReference type="GO" id="GO:0005736">
    <property type="term" value="C:RNA polymerase I complex"/>
    <property type="evidence" value="ECO:0007669"/>
    <property type="project" value="TreeGrafter"/>
</dbReference>
<dbReference type="InterPro" id="IPR000722">
    <property type="entry name" value="RNA_pol_asu"/>
</dbReference>
<evidence type="ECO:0000256" key="9">
    <source>
        <dbReference type="ARBA" id="ARBA00022833"/>
    </source>
</evidence>
<keyword evidence="7 15" id="KW-0548">Nucleotidyltransferase</keyword>
<dbReference type="EC" id="2.7.7.6" evidence="15"/>
<dbReference type="Pfam" id="PF04997">
    <property type="entry name" value="RNA_pol_Rpb1_1"/>
    <property type="match status" value="1"/>
</dbReference>
<dbReference type="Gene3D" id="1.10.132.30">
    <property type="match status" value="1"/>
</dbReference>
<evidence type="ECO:0000256" key="1">
    <source>
        <dbReference type="ARBA" id="ARBA00004604"/>
    </source>
</evidence>
<dbReference type="Gene3D" id="3.30.1490.180">
    <property type="entry name" value="RNA polymerase ii"/>
    <property type="match status" value="1"/>
</dbReference>
<feature type="compositionally biased region" description="Basic and acidic residues" evidence="16">
    <location>
        <begin position="1331"/>
        <end position="1342"/>
    </location>
</feature>
<dbReference type="Gene3D" id="6.10.250.2940">
    <property type="match status" value="1"/>
</dbReference>
<dbReference type="SMART" id="SM00663">
    <property type="entry name" value="RPOLA_N"/>
    <property type="match status" value="1"/>
</dbReference>
<dbReference type="Gene3D" id="1.10.274.100">
    <property type="entry name" value="RNA polymerase Rpb1, domain 3"/>
    <property type="match status" value="1"/>
</dbReference>
<evidence type="ECO:0000256" key="11">
    <source>
        <dbReference type="ARBA" id="ARBA00023163"/>
    </source>
</evidence>
<dbReference type="InterPro" id="IPR015699">
    <property type="entry name" value="DNA-dir_RNA_pol1_lsu_N"/>
</dbReference>
<comment type="catalytic activity">
    <reaction evidence="13 15">
        <text>RNA(n) + a ribonucleoside 5'-triphosphate = RNA(n+1) + diphosphate</text>
        <dbReference type="Rhea" id="RHEA:21248"/>
        <dbReference type="Rhea" id="RHEA-COMP:14527"/>
        <dbReference type="Rhea" id="RHEA-COMP:17342"/>
        <dbReference type="ChEBI" id="CHEBI:33019"/>
        <dbReference type="ChEBI" id="CHEBI:61557"/>
        <dbReference type="ChEBI" id="CHEBI:140395"/>
        <dbReference type="EC" id="2.7.7.6"/>
    </reaction>
</comment>
<dbReference type="InterPro" id="IPR007081">
    <property type="entry name" value="RNA_pol_Rpb1_5"/>
</dbReference>
<dbReference type="OrthoDB" id="270392at2759"/>
<proteinExistence type="inferred from homology"/>
<evidence type="ECO:0000313" key="18">
    <source>
        <dbReference type="EMBL" id="CAG9861401.1"/>
    </source>
</evidence>
<keyword evidence="19" id="KW-1185">Reference proteome</keyword>
<name>A0A9N9XNT6_PHYSR</name>
<dbReference type="Gene3D" id="4.10.860.120">
    <property type="entry name" value="RNA polymerase II, clamp domain"/>
    <property type="match status" value="1"/>
</dbReference>
<dbReference type="Gene3D" id="3.30.70.2850">
    <property type="match status" value="1"/>
</dbReference>
<dbReference type="Pfam" id="PF04983">
    <property type="entry name" value="RNA_pol_Rpb1_3"/>
    <property type="match status" value="1"/>
</dbReference>
<dbReference type="FunFam" id="2.40.40.20:FF:000019">
    <property type="entry name" value="DNA-directed RNA polymerase II subunit RPB1"/>
    <property type="match status" value="1"/>
</dbReference>
<evidence type="ECO:0000256" key="15">
    <source>
        <dbReference type="RuleBase" id="RU004279"/>
    </source>
</evidence>
<dbReference type="FunFam" id="1.10.274.100:FF:000012">
    <property type="entry name" value="DNA-directed RNA polymerase subunit"/>
    <property type="match status" value="1"/>
</dbReference>
<dbReference type="Gene3D" id="2.40.40.20">
    <property type="match status" value="1"/>
</dbReference>
<dbReference type="PANTHER" id="PTHR19376">
    <property type="entry name" value="DNA-DIRECTED RNA POLYMERASE"/>
    <property type="match status" value="1"/>
</dbReference>
<dbReference type="CDD" id="cd01435">
    <property type="entry name" value="RNAP_I_RPA1_N"/>
    <property type="match status" value="1"/>
</dbReference>
<sequence length="1635" mass="185778">MKIHLTPENVKFSLFTAEDIKKMSVCKIVTPMLLDPLGYPLTGGLYDSKLGPYSDQGELCGTCNNTFTKCPGHFGHIELPLPVVNPLFHKFIGMILKMSCLNCFHIQLPTHMKKVLCIQMKLLNCGMVTEALLIENQVAELVVKYTEFKNIPPKELENILQYEVTNLIEDTEEQKHVLNQNTETLRNKFINDFLKEVKTTHVCMFCKGRINRLQTLKNKIILISRKTETNEPDSTEIGQKVTGLEMKCVYPDESREYMRRIWKEERELIEQLISVLTDINIENPTDAFYYEVLPVPPPNIRPVNFVNGRVLENKQSTGYKNVIQNSILLRTIIQVIQKNDDATTLATAEAKAAYSFARGNTPVEKLNYCWEELQNDVNCLFDRDSSNNREGREGEGLKQIIEKKEGIIRMCMMGKRVNYSARSVITPDPNLNIDEIGIPEAFAKKLTYPVAVTPWNVEELRKMILNGPNVHPGAVMVEYNGNVKRINPDSKQQQQSILKTLLTPDDNAGVTDGVKIVHRHLCNGDILLLNRQPTLHKPSIMAHTARILKGEKTLRLHYANCKAYNADFDGDEMNAHFPQNELARSEGYNIVNASNQYLVPKDGTPLNGLIQDHMISGVRLSLRGRFFTRMDYHQLVFQALSFKMGEIVLLPPSILKPQTLWSGKQILSTVIINVIPEGRKLLNLTSSSKIPSKAWQCRPNRRWKAGGTQFFDDKTMSEAEVIIRGGELLVGILDKTHYGATPYGLVHCIYELYGGTYATRLLSSFAKLFMRFLQQEGFTLGVHDILTVKKADRKRKDIVSECRRIGKETITKALDLPIETADEDIVEKIDELIASDPKIRTVIDRQYKSNLDIYTNEINRTCLPMGLVCKFPQNNLQLMVQSGAKGSTVNTMQISCLLGQIELEGKRPPVMISGKSLPSFPAFEFSPRAGGFIDGRFMTGIQPQEFFFHCMAGREGLIDTAVKTSRSGYLQRCLIKHLEGLRVGYDMTVRNSDQSVIQFMYGEDGMDISKAQFLNGKQLNFLAENVEVLAQPEVLAQVKDDENQAVLKEHQKELSDWIKKHGNPLEHKRKSAFSMFAQYVNSKVGERKQLSTKNLSELWYELEPEIKDSFIAKCQRCPDPVDAVFQPDANFGAINERIEKLLKDFKGFAKKKAKKEFQNVIKLKTMQSMCSAGEPVGLLAAQSIGEPSTQMTLNTFHFAGRGEMNVTLGIPRLREILMMASKNIKTPSMEIPFLNVPDLERQADDLRKNLTRVVVSDVLETIDVTTELQLKPQRSNVYQVRFNFLPKKYYSMDYRVKPKEILNHMKKKFFTEMFAAIRKVSKLNSNVVMMEEEKQKRSAKSNEDEESEEQNEKTQAPADDNSSDEEVEDREDAKQTHKYEETRNDLEPEEEEKVPSDDDSDDENETKPPGEETSGSQSDNEVVEAFQFAQSYTEDTHKHLWCEIVLRLPLKFKKLDLSAILKDVAHKSVLWETALIKRAITYIKDDTLMLRTDGINIIEMFKYNTLLDLPKLYCNDIHKIAETYGIEAASKAIVREVKDVFNVYGIKVDPRHLSLVADYMTFNGSFEPLSRRGMESSASPLQQMSFESSIGFLRNAVIRGKQDFLDNPSSCLMLGKPCTTGTGAFTLLHKTFDLS</sequence>
<keyword evidence="6 15" id="KW-0808">Transferase</keyword>
<evidence type="ECO:0000256" key="2">
    <source>
        <dbReference type="ARBA" id="ARBA00006460"/>
    </source>
</evidence>
<evidence type="ECO:0000313" key="19">
    <source>
        <dbReference type="Proteomes" id="UP001153712"/>
    </source>
</evidence>
<evidence type="ECO:0000256" key="13">
    <source>
        <dbReference type="ARBA" id="ARBA00048552"/>
    </source>
</evidence>
<feature type="compositionally biased region" description="Acidic residues" evidence="16">
    <location>
        <begin position="1361"/>
        <end position="1370"/>
    </location>
</feature>
<reference evidence="18" key="1">
    <citation type="submission" date="2022-01" db="EMBL/GenBank/DDBJ databases">
        <authorList>
            <person name="King R."/>
        </authorList>
    </citation>
    <scope>NUCLEOTIDE SEQUENCE</scope>
</reference>
<accession>A0A9N9XNT6</accession>
<comment type="function">
    <text evidence="14">DNA-dependent RNA polymerase catalyzes the transcription of DNA into RNA using the four ribonucleoside triphosphates as substrates. Largest and catalytic core component of RNA polymerase I which synthesizes ribosomal RNA precursors. Forms the polymerase active center together with the second largest subunit. A single stranded DNA template strand of the promoter is positioned within the central active site cleft of Pol I. A bridging helix emanates from RPA1 and crosses the cleft near the catalytic site and is thought to promote translocation of Pol I by acting as a ratchet that moves the RNA-DNA hybrid through the active site by switching from straight to bent conformations at each step of nucleotide addition.</text>
</comment>
<dbReference type="InterPro" id="IPR047107">
    <property type="entry name" value="DNA-dir_RNA_pol1_lsu_C"/>
</dbReference>
<dbReference type="InterPro" id="IPR038120">
    <property type="entry name" value="Rpb1_funnel_sf"/>
</dbReference>
<dbReference type="Pfam" id="PF05000">
    <property type="entry name" value="RNA_pol_Rpb1_4"/>
    <property type="match status" value="1"/>
</dbReference>
<evidence type="ECO:0000256" key="5">
    <source>
        <dbReference type="ARBA" id="ARBA00022553"/>
    </source>
</evidence>
<comment type="similarity">
    <text evidence="2 15">Belongs to the RNA polymerase beta' chain family.</text>
</comment>
<dbReference type="GO" id="GO:0006351">
    <property type="term" value="P:DNA-templated transcription"/>
    <property type="evidence" value="ECO:0007669"/>
    <property type="project" value="InterPro"/>
</dbReference>
<evidence type="ECO:0000256" key="16">
    <source>
        <dbReference type="SAM" id="MobiDB-lite"/>
    </source>
</evidence>
<comment type="subcellular location">
    <subcellularLocation>
        <location evidence="1">Nucleus</location>
        <location evidence="1">Nucleolus</location>
    </subcellularLocation>
</comment>
<feature type="region of interest" description="Disordered" evidence="16">
    <location>
        <begin position="1331"/>
        <end position="1421"/>
    </location>
</feature>
<evidence type="ECO:0000256" key="8">
    <source>
        <dbReference type="ARBA" id="ARBA00022723"/>
    </source>
</evidence>
<keyword evidence="10" id="KW-0460">Magnesium</keyword>
<dbReference type="SUPFAM" id="SSF64484">
    <property type="entry name" value="beta and beta-prime subunits of DNA dependent RNA-polymerase"/>
    <property type="match status" value="1"/>
</dbReference>
<keyword evidence="5" id="KW-0597">Phosphoprotein</keyword>
<evidence type="ECO:0000256" key="10">
    <source>
        <dbReference type="ARBA" id="ARBA00022842"/>
    </source>
</evidence>
<organism evidence="18 19">
    <name type="scientific">Phyllotreta striolata</name>
    <name type="common">Striped flea beetle</name>
    <name type="synonym">Crioceris striolata</name>
    <dbReference type="NCBI Taxonomy" id="444603"/>
    <lineage>
        <taxon>Eukaryota</taxon>
        <taxon>Metazoa</taxon>
        <taxon>Ecdysozoa</taxon>
        <taxon>Arthropoda</taxon>
        <taxon>Hexapoda</taxon>
        <taxon>Insecta</taxon>
        <taxon>Pterygota</taxon>
        <taxon>Neoptera</taxon>
        <taxon>Endopterygota</taxon>
        <taxon>Coleoptera</taxon>
        <taxon>Polyphaga</taxon>
        <taxon>Cucujiformia</taxon>
        <taxon>Chrysomeloidea</taxon>
        <taxon>Chrysomelidae</taxon>
        <taxon>Galerucinae</taxon>
        <taxon>Alticini</taxon>
        <taxon>Phyllotreta</taxon>
    </lineage>
</organism>
<evidence type="ECO:0000256" key="4">
    <source>
        <dbReference type="ARBA" id="ARBA00022478"/>
    </source>
</evidence>
<keyword evidence="4 15" id="KW-0240">DNA-directed RNA polymerase</keyword>
<dbReference type="Proteomes" id="UP001153712">
    <property type="component" value="Chromosome 4"/>
</dbReference>
<dbReference type="InterPro" id="IPR042102">
    <property type="entry name" value="RNA_pol_Rpb1_3_sf"/>
</dbReference>
<dbReference type="InterPro" id="IPR007080">
    <property type="entry name" value="RNA_pol_Rpb1_1"/>
</dbReference>
<evidence type="ECO:0000259" key="17">
    <source>
        <dbReference type="SMART" id="SM00663"/>
    </source>
</evidence>
<dbReference type="GO" id="GO:0003677">
    <property type="term" value="F:DNA binding"/>
    <property type="evidence" value="ECO:0007669"/>
    <property type="project" value="InterPro"/>
</dbReference>
<evidence type="ECO:0000256" key="14">
    <source>
        <dbReference type="ARBA" id="ARBA00053996"/>
    </source>
</evidence>
<dbReference type="GO" id="GO:0046872">
    <property type="term" value="F:metal ion binding"/>
    <property type="evidence" value="ECO:0007669"/>
    <property type="project" value="UniProtKB-KW"/>
</dbReference>
<keyword evidence="12" id="KW-0539">Nucleus</keyword>
<evidence type="ECO:0000256" key="3">
    <source>
        <dbReference type="ARBA" id="ARBA00011251"/>
    </source>
</evidence>